<dbReference type="RefSeq" id="WP_282000140.1">
    <property type="nucleotide sequence ID" value="NZ_AP027151.1"/>
</dbReference>
<evidence type="ECO:0000259" key="1">
    <source>
        <dbReference type="PROSITE" id="PS00028"/>
    </source>
</evidence>
<proteinExistence type="predicted"/>
<feature type="domain" description="C2H2-type" evidence="1">
    <location>
        <begin position="27"/>
        <end position="48"/>
    </location>
</feature>
<accession>A0ABM8EN64</accession>
<gene>
    <name evidence="2" type="ORF">GURASL_29510</name>
</gene>
<evidence type="ECO:0000313" key="3">
    <source>
        <dbReference type="Proteomes" id="UP001317705"/>
    </source>
</evidence>
<protein>
    <recommendedName>
        <fullName evidence="1">C2H2-type domain-containing protein</fullName>
    </recommendedName>
</protein>
<keyword evidence="3" id="KW-1185">Reference proteome</keyword>
<evidence type="ECO:0000313" key="2">
    <source>
        <dbReference type="EMBL" id="BDV44028.1"/>
    </source>
</evidence>
<dbReference type="EMBL" id="AP027151">
    <property type="protein sequence ID" value="BDV44028.1"/>
    <property type="molecule type" value="Genomic_DNA"/>
</dbReference>
<dbReference type="Proteomes" id="UP001317705">
    <property type="component" value="Chromosome"/>
</dbReference>
<reference evidence="2 3" key="1">
    <citation type="submission" date="2022-12" db="EMBL/GenBank/DDBJ databases">
        <title>Polyphasic characterization of Geotalea uranireducens NIT-SL11 newly isolated from a complex of sewage sludge and microbially reduced graphene oxide.</title>
        <authorList>
            <person name="Xie L."/>
            <person name="Yoshida N."/>
            <person name="Meng L."/>
        </authorList>
    </citation>
    <scope>NUCLEOTIDE SEQUENCE [LARGE SCALE GENOMIC DNA]</scope>
    <source>
        <strain evidence="2 3">NIT-SL11</strain>
    </source>
</reference>
<organism evidence="2 3">
    <name type="scientific">Geotalea uraniireducens</name>
    <dbReference type="NCBI Taxonomy" id="351604"/>
    <lineage>
        <taxon>Bacteria</taxon>
        <taxon>Pseudomonadati</taxon>
        <taxon>Thermodesulfobacteriota</taxon>
        <taxon>Desulfuromonadia</taxon>
        <taxon>Geobacterales</taxon>
        <taxon>Geobacteraceae</taxon>
        <taxon>Geotalea</taxon>
    </lineage>
</organism>
<dbReference type="InterPro" id="IPR013087">
    <property type="entry name" value="Znf_C2H2_type"/>
</dbReference>
<name>A0ABM8EN64_9BACT</name>
<sequence length="77" mass="8198">MGNTAETMACPSCGSGTAELRAEGFYCGSCQAIVAERPATVHHEHFPHLGRAEGGAQVERAVHHEGFPHVVTDQEEP</sequence>
<dbReference type="PROSITE" id="PS00028">
    <property type="entry name" value="ZINC_FINGER_C2H2_1"/>
    <property type="match status" value="1"/>
</dbReference>